<proteinExistence type="predicted"/>
<feature type="region of interest" description="Disordered" evidence="1">
    <location>
        <begin position="1"/>
        <end position="33"/>
    </location>
</feature>
<evidence type="ECO:0000313" key="2">
    <source>
        <dbReference type="EMBL" id="KJK48677.1"/>
    </source>
</evidence>
<reference evidence="2 3" key="1">
    <citation type="submission" date="2015-02" db="EMBL/GenBank/DDBJ databases">
        <authorList>
            <person name="Ju K.-S."/>
            <person name="Doroghazi J.R."/>
            <person name="Metcalf W."/>
        </authorList>
    </citation>
    <scope>NUCLEOTIDE SEQUENCE [LARGE SCALE GENOMIC DNA]</scope>
    <source>
        <strain evidence="2 3">NRRL B-16140</strain>
    </source>
</reference>
<dbReference type="OrthoDB" id="3431161at2"/>
<protein>
    <submittedName>
        <fullName evidence="2">Uncharacterized protein</fullName>
    </submittedName>
</protein>
<dbReference type="Proteomes" id="UP000033393">
    <property type="component" value="Unassembled WGS sequence"/>
</dbReference>
<gene>
    <name evidence="2" type="ORF">UK23_16385</name>
</gene>
<comment type="caution">
    <text evidence="2">The sequence shown here is derived from an EMBL/GenBank/DDBJ whole genome shotgun (WGS) entry which is preliminary data.</text>
</comment>
<dbReference type="PATRIC" id="fig|68170.10.peg.4161"/>
<name>A0A0F0H315_LENAE</name>
<keyword evidence="3" id="KW-1185">Reference proteome</keyword>
<dbReference type="RefSeq" id="WP_045312397.1">
    <property type="nucleotide sequence ID" value="NZ_JYJG01000100.1"/>
</dbReference>
<dbReference type="EMBL" id="JYJG01000100">
    <property type="protein sequence ID" value="KJK48677.1"/>
    <property type="molecule type" value="Genomic_DNA"/>
</dbReference>
<organism evidence="2 3">
    <name type="scientific">Lentzea aerocolonigenes</name>
    <name type="common">Lechevalieria aerocolonigenes</name>
    <name type="synonym">Saccharothrix aerocolonigenes</name>
    <dbReference type="NCBI Taxonomy" id="68170"/>
    <lineage>
        <taxon>Bacteria</taxon>
        <taxon>Bacillati</taxon>
        <taxon>Actinomycetota</taxon>
        <taxon>Actinomycetes</taxon>
        <taxon>Pseudonocardiales</taxon>
        <taxon>Pseudonocardiaceae</taxon>
        <taxon>Lentzea</taxon>
    </lineage>
</organism>
<dbReference type="AlphaFoldDB" id="A0A0F0H315"/>
<evidence type="ECO:0000256" key="1">
    <source>
        <dbReference type="SAM" id="MobiDB-lite"/>
    </source>
</evidence>
<sequence length="67" mass="7368">MSQFEDALQREIEQAQRSLTTAEPSEDGGQFEQHRARLRDLLDVAARANVDTSGWISPAARALLAGD</sequence>
<accession>A0A0F0H315</accession>
<evidence type="ECO:0000313" key="3">
    <source>
        <dbReference type="Proteomes" id="UP000033393"/>
    </source>
</evidence>